<dbReference type="NCBIfam" id="TIGR01144">
    <property type="entry name" value="ATP_synt_b"/>
    <property type="match status" value="1"/>
</dbReference>
<dbReference type="CDD" id="cd06503">
    <property type="entry name" value="ATP-synt_Fo_b"/>
    <property type="match status" value="1"/>
</dbReference>
<comment type="similarity">
    <text evidence="12 13">Belongs to the ATPase B chain family.</text>
</comment>
<keyword evidence="7 12" id="KW-0793">Thylakoid</keyword>
<feature type="coiled-coil region" evidence="14">
    <location>
        <begin position="64"/>
        <end position="98"/>
    </location>
</feature>
<evidence type="ECO:0000256" key="5">
    <source>
        <dbReference type="ARBA" id="ARBA00022989"/>
    </source>
</evidence>
<keyword evidence="8 12" id="KW-0472">Membrane</keyword>
<comment type="function">
    <text evidence="12">Component of the F(0) channel, it forms part of the peripheral stalk, linking F(1) to F(0).</text>
</comment>
<evidence type="ECO:0000313" key="16">
    <source>
        <dbReference type="Proteomes" id="UP000658720"/>
    </source>
</evidence>
<proteinExistence type="inferred from homology"/>
<evidence type="ECO:0000256" key="14">
    <source>
        <dbReference type="SAM" id="Coils"/>
    </source>
</evidence>
<comment type="caution">
    <text evidence="15">The sequence shown here is derived from an EMBL/GenBank/DDBJ whole genome shotgun (WGS) entry which is preliminary data.</text>
</comment>
<dbReference type="NCBIfam" id="NF005606">
    <property type="entry name" value="PRK07352.1"/>
    <property type="match status" value="1"/>
</dbReference>
<evidence type="ECO:0000256" key="8">
    <source>
        <dbReference type="ARBA" id="ARBA00023136"/>
    </source>
</evidence>
<comment type="subunit">
    <text evidence="12">F-type ATPases have 2 components, F(1) - the catalytic core - and F(0) - the membrane proton channel. F(1) has five subunits: alpha(3), beta(3), gamma(1), delta(1), epsilon(1). F(0) has four main subunits: a(1), b(1), b'(1) and c(10-14). The alpha and beta chains form an alternating ring which encloses part of the gamma chain. F(1) is attached to F(0) by a central stalk formed by the gamma and epsilon chains, while a peripheral stalk is formed by the delta, b and b' chains.</text>
</comment>
<keyword evidence="6 12" id="KW-0406">Ion transport</keyword>
<dbReference type="RefSeq" id="WP_194021340.1">
    <property type="nucleotide sequence ID" value="NZ_JADEVV010000090.1"/>
</dbReference>
<evidence type="ECO:0000256" key="10">
    <source>
        <dbReference type="ARBA" id="ARBA00025198"/>
    </source>
</evidence>
<keyword evidence="9 12" id="KW-0066">ATP synthesis</keyword>
<reference evidence="15 16" key="1">
    <citation type="submission" date="2020-10" db="EMBL/GenBank/DDBJ databases">
        <authorList>
            <person name="Castelo-Branco R."/>
            <person name="Eusebio N."/>
            <person name="Adriana R."/>
            <person name="Vieira A."/>
            <person name="Brugerolle De Fraissinette N."/>
            <person name="Rezende De Castro R."/>
            <person name="Schneider M.P."/>
            <person name="Vasconcelos V."/>
            <person name="Leao P.N."/>
        </authorList>
    </citation>
    <scope>NUCLEOTIDE SEQUENCE [LARGE SCALE GENOMIC DNA]</scope>
    <source>
        <strain evidence="15 16">LEGE 00031</strain>
    </source>
</reference>
<evidence type="ECO:0000256" key="1">
    <source>
        <dbReference type="ARBA" id="ARBA00022448"/>
    </source>
</evidence>
<sequence length="179" mass="19776">MLNTLFILAAEAHAAGEGGFGINLDFLEANLFNLAILLGIIIYYAPKTLGKILGDRRQKIADAIEEAETRQRKSAQILAEEEKKLAQAKVEAARIVQDAGQRAEVAKQEIAAQTETDLRRMQETAAQDLGAEQDRVIAELKRRIAEQAVAKAEADLRDRLNEDTQDRLIERSIAQLGGR</sequence>
<dbReference type="EMBL" id="JADEVV010000090">
    <property type="protein sequence ID" value="MBE9255753.1"/>
    <property type="molecule type" value="Genomic_DNA"/>
</dbReference>
<keyword evidence="3 12" id="KW-0812">Transmembrane</keyword>
<evidence type="ECO:0000256" key="11">
    <source>
        <dbReference type="ARBA" id="ARBA00037847"/>
    </source>
</evidence>
<evidence type="ECO:0000256" key="12">
    <source>
        <dbReference type="HAMAP-Rule" id="MF_01398"/>
    </source>
</evidence>
<dbReference type="InterPro" id="IPR028987">
    <property type="entry name" value="ATP_synth_B-like_membr_sf"/>
</dbReference>
<accession>A0ABR9VXY7</accession>
<keyword evidence="1 12" id="KW-0813">Transport</keyword>
<evidence type="ECO:0000256" key="7">
    <source>
        <dbReference type="ARBA" id="ARBA00023078"/>
    </source>
</evidence>
<evidence type="ECO:0000256" key="13">
    <source>
        <dbReference type="RuleBase" id="RU003848"/>
    </source>
</evidence>
<evidence type="ECO:0000313" key="15">
    <source>
        <dbReference type="EMBL" id="MBE9255753.1"/>
    </source>
</evidence>
<keyword evidence="16" id="KW-1185">Reference proteome</keyword>
<evidence type="ECO:0000256" key="6">
    <source>
        <dbReference type="ARBA" id="ARBA00023065"/>
    </source>
</evidence>
<keyword evidence="5 12" id="KW-1133">Transmembrane helix</keyword>
<organism evidence="15 16">
    <name type="scientific">Synechocystis salina LEGE 00031</name>
    <dbReference type="NCBI Taxonomy" id="1828736"/>
    <lineage>
        <taxon>Bacteria</taxon>
        <taxon>Bacillati</taxon>
        <taxon>Cyanobacteriota</taxon>
        <taxon>Cyanophyceae</taxon>
        <taxon>Synechococcales</taxon>
        <taxon>Merismopediaceae</taxon>
        <taxon>Synechocystis</taxon>
    </lineage>
</organism>
<dbReference type="Proteomes" id="UP000658720">
    <property type="component" value="Unassembled WGS sequence"/>
</dbReference>
<dbReference type="InterPro" id="IPR005864">
    <property type="entry name" value="ATP_synth_F0_bsu_bac"/>
</dbReference>
<name>A0ABR9VXY7_9SYNC</name>
<evidence type="ECO:0000256" key="9">
    <source>
        <dbReference type="ARBA" id="ARBA00023310"/>
    </source>
</evidence>
<dbReference type="HAMAP" id="MF_01398">
    <property type="entry name" value="ATP_synth_b_bprime"/>
    <property type="match status" value="1"/>
</dbReference>
<keyword evidence="4 12" id="KW-0375">Hydrogen ion transport</keyword>
<dbReference type="PANTHER" id="PTHR34264:SF3">
    <property type="entry name" value="ATP SYNTHASE SUBUNIT B, CHLOROPLASTIC"/>
    <property type="match status" value="1"/>
</dbReference>
<protein>
    <recommendedName>
        <fullName evidence="12">ATP synthase subunit b</fullName>
    </recommendedName>
    <alternativeName>
        <fullName evidence="12">ATP synthase F(0) sector subunit b</fullName>
    </alternativeName>
    <alternativeName>
        <fullName evidence="12">ATPase subunit I</fullName>
    </alternativeName>
    <alternativeName>
        <fullName evidence="12">F-type ATPase subunit b</fullName>
        <shortName evidence="12">F-ATPase subunit b</shortName>
    </alternativeName>
</protein>
<evidence type="ECO:0000256" key="4">
    <source>
        <dbReference type="ARBA" id="ARBA00022781"/>
    </source>
</evidence>
<comment type="subcellular location">
    <subcellularLocation>
        <location evidence="12">Cellular thylakoid membrane</location>
        <topology evidence="12">Single-pass membrane protein</topology>
    </subcellularLocation>
    <subcellularLocation>
        <location evidence="11">Endomembrane system</location>
        <topology evidence="11">Single-pass membrane protein</topology>
    </subcellularLocation>
</comment>
<dbReference type="PANTHER" id="PTHR34264">
    <property type="entry name" value="ATP SYNTHASE SUBUNIT B, CHLOROPLASTIC"/>
    <property type="match status" value="1"/>
</dbReference>
<evidence type="ECO:0000256" key="2">
    <source>
        <dbReference type="ARBA" id="ARBA00022547"/>
    </source>
</evidence>
<dbReference type="SUPFAM" id="SSF81573">
    <property type="entry name" value="F1F0 ATP synthase subunit B, membrane domain"/>
    <property type="match status" value="1"/>
</dbReference>
<dbReference type="InterPro" id="IPR002146">
    <property type="entry name" value="ATP_synth_b/b'su_bac/chlpt"/>
</dbReference>
<dbReference type="Pfam" id="PF00430">
    <property type="entry name" value="ATP-synt_B"/>
    <property type="match status" value="1"/>
</dbReference>
<gene>
    <name evidence="12" type="primary">atpF</name>
    <name evidence="15" type="ORF">IQ217_18345</name>
</gene>
<keyword evidence="14" id="KW-0175">Coiled coil</keyword>
<evidence type="ECO:0000256" key="3">
    <source>
        <dbReference type="ARBA" id="ARBA00022692"/>
    </source>
</evidence>
<keyword evidence="2 12" id="KW-0138">CF(0)</keyword>
<comment type="function">
    <text evidence="10 12">F(1)F(0) ATP synthase produces ATP from ADP in the presence of a proton or sodium gradient. F-type ATPases consist of two structural domains, F(1) containing the extramembraneous catalytic core and F(0) containing the membrane proton channel, linked together by a central stalk and a peripheral stalk. During catalysis, ATP synthesis in the catalytic domain of F(1) is coupled via a rotary mechanism of the central stalk subunits to proton translocation.</text>
</comment>